<dbReference type="InterPro" id="IPR036388">
    <property type="entry name" value="WH-like_DNA-bd_sf"/>
</dbReference>
<dbReference type="SMART" id="SM00065">
    <property type="entry name" value="GAF"/>
    <property type="match status" value="1"/>
</dbReference>
<protein>
    <recommendedName>
        <fullName evidence="4">HTH luxR-type domain-containing protein</fullName>
    </recommendedName>
</protein>
<dbReference type="SUPFAM" id="SSF55781">
    <property type="entry name" value="GAF domain-like"/>
    <property type="match status" value="1"/>
</dbReference>
<evidence type="ECO:0000256" key="2">
    <source>
        <dbReference type="ARBA" id="ARBA00023125"/>
    </source>
</evidence>
<name>A0A9E6XYW0_9ACTN</name>
<feature type="domain" description="HTH luxR-type" evidence="4">
    <location>
        <begin position="218"/>
        <end position="283"/>
    </location>
</feature>
<dbReference type="PANTHER" id="PTHR44688">
    <property type="entry name" value="DNA-BINDING TRANSCRIPTIONAL ACTIVATOR DEVR_DOSR"/>
    <property type="match status" value="1"/>
</dbReference>
<dbReference type="Proteomes" id="UP001162834">
    <property type="component" value="Chromosome"/>
</dbReference>
<dbReference type="GO" id="GO:0003677">
    <property type="term" value="F:DNA binding"/>
    <property type="evidence" value="ECO:0007669"/>
    <property type="project" value="UniProtKB-KW"/>
</dbReference>
<evidence type="ECO:0000313" key="5">
    <source>
        <dbReference type="EMBL" id="UGS36995.1"/>
    </source>
</evidence>
<reference evidence="5" key="1">
    <citation type="journal article" date="2022" name="Int. J. Syst. Evol. Microbiol.">
        <title>Pseudomonas aegrilactucae sp. nov. and Pseudomonas morbosilactucae sp. nov., pathogens causing bacterial rot of lettuce in Japan.</title>
        <authorList>
            <person name="Sawada H."/>
            <person name="Fujikawa T."/>
            <person name="Satou M."/>
        </authorList>
    </citation>
    <scope>NUCLEOTIDE SEQUENCE</scope>
    <source>
        <strain evidence="5">0166_1</strain>
    </source>
</reference>
<accession>A0A9E6XYW0</accession>
<proteinExistence type="predicted"/>
<evidence type="ECO:0000256" key="1">
    <source>
        <dbReference type="ARBA" id="ARBA00023015"/>
    </source>
</evidence>
<dbReference type="CDD" id="cd06170">
    <property type="entry name" value="LuxR_C_like"/>
    <property type="match status" value="1"/>
</dbReference>
<evidence type="ECO:0000256" key="3">
    <source>
        <dbReference type="ARBA" id="ARBA00023163"/>
    </source>
</evidence>
<evidence type="ECO:0000259" key="4">
    <source>
        <dbReference type="PROSITE" id="PS50043"/>
    </source>
</evidence>
<dbReference type="InterPro" id="IPR000792">
    <property type="entry name" value="Tscrpt_reg_LuxR_C"/>
</dbReference>
<dbReference type="InterPro" id="IPR016032">
    <property type="entry name" value="Sig_transdc_resp-reg_C-effctor"/>
</dbReference>
<keyword evidence="6" id="KW-1185">Reference proteome</keyword>
<dbReference type="Pfam" id="PF13185">
    <property type="entry name" value="GAF_2"/>
    <property type="match status" value="1"/>
</dbReference>
<dbReference type="Gene3D" id="3.30.450.40">
    <property type="match status" value="1"/>
</dbReference>
<dbReference type="Pfam" id="PF00196">
    <property type="entry name" value="GerE"/>
    <property type="match status" value="1"/>
</dbReference>
<dbReference type="GO" id="GO:0006355">
    <property type="term" value="P:regulation of DNA-templated transcription"/>
    <property type="evidence" value="ECO:0007669"/>
    <property type="project" value="InterPro"/>
</dbReference>
<organism evidence="5 6">
    <name type="scientific">Capillimicrobium parvum</name>
    <dbReference type="NCBI Taxonomy" id="2884022"/>
    <lineage>
        <taxon>Bacteria</taxon>
        <taxon>Bacillati</taxon>
        <taxon>Actinomycetota</taxon>
        <taxon>Thermoleophilia</taxon>
        <taxon>Solirubrobacterales</taxon>
        <taxon>Capillimicrobiaceae</taxon>
        <taxon>Capillimicrobium</taxon>
    </lineage>
</organism>
<sequence>MMTGADWSDIARFGETVCETLRSVAVQRRALPAFTRLTSSDSGGIYVFDHRYRATMASIVGAPSVLLYEFEELGRRDCTYMQRSMASRFPVHDAMLHPTSRAHRNAPQGRLLQKYGLEHCMLIPLIRNGRTVGAVSIARETGRPPFSIAEQRVADRLARFVSIALINAALHEAIAGVDDDAVAVSGDGDRDGDGDSVETVRMRDEAGVARYAARRRKATALRGTLSAREIEVFELMATGLTNAEMAGELNIAVNTVKQHVKQIFRKLGARSRLEAVHHGYGPPVH</sequence>
<dbReference type="AlphaFoldDB" id="A0A9E6XYW0"/>
<dbReference type="PROSITE" id="PS50043">
    <property type="entry name" value="HTH_LUXR_2"/>
    <property type="match status" value="1"/>
</dbReference>
<dbReference type="InterPro" id="IPR029016">
    <property type="entry name" value="GAF-like_dom_sf"/>
</dbReference>
<dbReference type="KEGG" id="sbae:DSM104329_03407"/>
<evidence type="ECO:0000313" key="6">
    <source>
        <dbReference type="Proteomes" id="UP001162834"/>
    </source>
</evidence>
<dbReference type="Gene3D" id="1.10.10.10">
    <property type="entry name" value="Winged helix-like DNA-binding domain superfamily/Winged helix DNA-binding domain"/>
    <property type="match status" value="1"/>
</dbReference>
<dbReference type="EMBL" id="CP087164">
    <property type="protein sequence ID" value="UGS36995.1"/>
    <property type="molecule type" value="Genomic_DNA"/>
</dbReference>
<keyword evidence="1" id="KW-0805">Transcription regulation</keyword>
<dbReference type="SUPFAM" id="SSF46894">
    <property type="entry name" value="C-terminal effector domain of the bipartite response regulators"/>
    <property type="match status" value="1"/>
</dbReference>
<keyword evidence="3" id="KW-0804">Transcription</keyword>
<dbReference type="PRINTS" id="PR00038">
    <property type="entry name" value="HTHLUXR"/>
</dbReference>
<dbReference type="InterPro" id="IPR003018">
    <property type="entry name" value="GAF"/>
</dbReference>
<dbReference type="SMART" id="SM00421">
    <property type="entry name" value="HTH_LUXR"/>
    <property type="match status" value="1"/>
</dbReference>
<dbReference type="PANTHER" id="PTHR44688:SF16">
    <property type="entry name" value="DNA-BINDING TRANSCRIPTIONAL ACTIVATOR DEVR_DOSR"/>
    <property type="match status" value="1"/>
</dbReference>
<keyword evidence="2" id="KW-0238">DNA-binding</keyword>
<gene>
    <name evidence="5" type="ORF">DSM104329_03407</name>
</gene>